<evidence type="ECO:0000313" key="2">
    <source>
        <dbReference type="EMBL" id="MDM4015978.1"/>
    </source>
</evidence>
<organism evidence="2 3">
    <name type="scientific">Roseiconus lacunae</name>
    <dbReference type="NCBI Taxonomy" id="2605694"/>
    <lineage>
        <taxon>Bacteria</taxon>
        <taxon>Pseudomonadati</taxon>
        <taxon>Planctomycetota</taxon>
        <taxon>Planctomycetia</taxon>
        <taxon>Pirellulales</taxon>
        <taxon>Pirellulaceae</taxon>
        <taxon>Roseiconus</taxon>
    </lineage>
</organism>
<feature type="region of interest" description="Disordered" evidence="1">
    <location>
        <begin position="108"/>
        <end position="140"/>
    </location>
</feature>
<dbReference type="Proteomes" id="UP001239462">
    <property type="component" value="Unassembled WGS sequence"/>
</dbReference>
<feature type="region of interest" description="Disordered" evidence="1">
    <location>
        <begin position="1"/>
        <end position="24"/>
    </location>
</feature>
<evidence type="ECO:0000313" key="3">
    <source>
        <dbReference type="Proteomes" id="UP001239462"/>
    </source>
</evidence>
<dbReference type="EMBL" id="JASZZN010000007">
    <property type="protein sequence ID" value="MDM4015978.1"/>
    <property type="molecule type" value="Genomic_DNA"/>
</dbReference>
<feature type="compositionally biased region" description="Polar residues" evidence="1">
    <location>
        <begin position="1"/>
        <end position="16"/>
    </location>
</feature>
<accession>A0ABT7PHL7</accession>
<gene>
    <name evidence="2" type="ORF">QTN89_11085</name>
</gene>
<dbReference type="RefSeq" id="WP_289163577.1">
    <property type="nucleotide sequence ID" value="NZ_JASZZN010000007.1"/>
</dbReference>
<feature type="compositionally biased region" description="Polar residues" evidence="1">
    <location>
        <begin position="109"/>
        <end position="122"/>
    </location>
</feature>
<comment type="caution">
    <text evidence="2">The sequence shown here is derived from an EMBL/GenBank/DDBJ whole genome shotgun (WGS) entry which is preliminary data.</text>
</comment>
<reference evidence="2 3" key="1">
    <citation type="submission" date="2023-06" db="EMBL/GenBank/DDBJ databases">
        <title>Roseiconus lacunae JC819 isolated from Gulf of Mannar region, Tamil Nadu.</title>
        <authorList>
            <person name="Pk S."/>
            <person name="Ch S."/>
            <person name="Ch V.R."/>
        </authorList>
    </citation>
    <scope>NUCLEOTIDE SEQUENCE [LARGE SCALE GENOMIC DNA]</scope>
    <source>
        <strain evidence="2 3">JC819</strain>
    </source>
</reference>
<sequence>MGTKPTNQPTEATTNDGPAIIRPGDDVPADIVELFEKRRKYLNAGRVNYQRADKIVDQLLERCAAGVSVALPPASKRGKPEVHTLVDQFADTNKVWAGSSCSRYKIESRSLTPQEIAAQNPTPADEETGGDETDGQTAGG</sequence>
<evidence type="ECO:0008006" key="4">
    <source>
        <dbReference type="Google" id="ProtNLM"/>
    </source>
</evidence>
<evidence type="ECO:0000256" key="1">
    <source>
        <dbReference type="SAM" id="MobiDB-lite"/>
    </source>
</evidence>
<feature type="compositionally biased region" description="Acidic residues" evidence="1">
    <location>
        <begin position="124"/>
        <end position="134"/>
    </location>
</feature>
<name>A0ABT7PHL7_9BACT</name>
<keyword evidence="3" id="KW-1185">Reference proteome</keyword>
<proteinExistence type="predicted"/>
<protein>
    <recommendedName>
        <fullName evidence="4">Terminase small subunit</fullName>
    </recommendedName>
</protein>